<reference evidence="3" key="1">
    <citation type="submission" date="2015-05" db="EMBL/GenBank/DDBJ databases">
        <title>Programmed Translational Frameshifting is Likely Required for Expressions of Genes Encoding Putative Casein Kinase II of the Ciliate Euplotes octocarinatus.</title>
        <authorList>
            <person name="Liang A."/>
            <person name="Wang Z."/>
            <person name="Wang R."/>
        </authorList>
    </citation>
    <scope>NUCLEOTIDE SEQUENCE</scope>
</reference>
<dbReference type="Pfam" id="PF01214">
    <property type="entry name" value="CK_II_beta"/>
    <property type="match status" value="1"/>
</dbReference>
<dbReference type="GO" id="GO:0005737">
    <property type="term" value="C:cytoplasm"/>
    <property type="evidence" value="ECO:0007669"/>
    <property type="project" value="TreeGrafter"/>
</dbReference>
<dbReference type="FunFam" id="2.20.25.20:FF:000001">
    <property type="entry name" value="Casein kinase II subunit beta"/>
    <property type="match status" value="1"/>
</dbReference>
<evidence type="ECO:0000313" key="3">
    <source>
        <dbReference type="EMBL" id="AKJ66198.1"/>
    </source>
</evidence>
<protein>
    <recommendedName>
        <fullName evidence="2">Casein kinase II subunit beta</fullName>
        <shortName evidence="2">CK II beta</shortName>
    </recommendedName>
</protein>
<name>A0A0G3EHB4_EUPOC</name>
<dbReference type="InterPro" id="IPR000704">
    <property type="entry name" value="Casein_kinase_II_reg-sub"/>
</dbReference>
<dbReference type="AlphaFoldDB" id="A0A0G3EHB4"/>
<proteinExistence type="inferred from homology"/>
<dbReference type="SMART" id="SM01085">
    <property type="entry name" value="CK_II_beta"/>
    <property type="match status" value="1"/>
</dbReference>
<dbReference type="FunFam" id="1.10.1820.10:FF:000006">
    <property type="entry name" value="Casein kinase II subunit beta"/>
    <property type="match status" value="1"/>
</dbReference>
<dbReference type="GO" id="GO:0019887">
    <property type="term" value="F:protein kinase regulator activity"/>
    <property type="evidence" value="ECO:0007669"/>
    <property type="project" value="InterPro"/>
</dbReference>
<accession>A0A0G3EHB4</accession>
<dbReference type="GO" id="GO:0016301">
    <property type="term" value="F:kinase activity"/>
    <property type="evidence" value="ECO:0007669"/>
    <property type="project" value="UniProtKB-KW"/>
</dbReference>
<dbReference type="GO" id="GO:0005956">
    <property type="term" value="C:protein kinase CK2 complex"/>
    <property type="evidence" value="ECO:0007669"/>
    <property type="project" value="UniProtKB-UniRule"/>
</dbReference>
<sequence length="233" mass="26661">MDANSGSDNEDGGWIQWFCDLDGNEFLLEVDEEYIRDQFNLYGLKQKVKNYDLAMEMILGQDIPDSDDFNDPNYLNNYEAAMDLYGLIHSRFITSPKGLALMREKHMIGTFGVCPRVKCKRHYTMPIGSSYNLNESRVKIYCPKCQEVYIPKHGSIDIDGAYFGPSFPFALIQAYPDIINGDGPEKFIPKLYGFKLFGMRGSKFEIQYDENGNPTNIEEVNDVLNTKITDAYD</sequence>
<keyword evidence="3" id="KW-0418">Kinase</keyword>
<dbReference type="EMBL" id="KR855681">
    <property type="protein sequence ID" value="AKJ66198.1"/>
    <property type="molecule type" value="Genomic_DNA"/>
</dbReference>
<gene>
    <name evidence="3" type="primary">CK2b-1</name>
</gene>
<evidence type="ECO:0000256" key="2">
    <source>
        <dbReference type="RuleBase" id="RU361268"/>
    </source>
</evidence>
<dbReference type="PANTHER" id="PTHR11740:SF0">
    <property type="entry name" value="CASEIN KINASE II SUBUNIT BETA"/>
    <property type="match status" value="1"/>
</dbReference>
<evidence type="ECO:0000256" key="1">
    <source>
        <dbReference type="ARBA" id="ARBA00006941"/>
    </source>
</evidence>
<dbReference type="Gene3D" id="2.20.25.20">
    <property type="match status" value="1"/>
</dbReference>
<comment type="subunit">
    <text evidence="2">Tetramer of two alpha and two beta subunits.</text>
</comment>
<dbReference type="PANTHER" id="PTHR11740">
    <property type="entry name" value="CASEIN KINASE II SUBUNIT BETA"/>
    <property type="match status" value="1"/>
</dbReference>
<dbReference type="InterPro" id="IPR035991">
    <property type="entry name" value="Casein_kinase_II_beta-like"/>
</dbReference>
<dbReference type="InterPro" id="IPR016149">
    <property type="entry name" value="Casein_kin_II_reg-sub_N"/>
</dbReference>
<comment type="similarity">
    <text evidence="1 2">Belongs to the casein kinase 2 subunit beta family.</text>
</comment>
<dbReference type="PRINTS" id="PR00472">
    <property type="entry name" value="CASNKINASEII"/>
</dbReference>
<dbReference type="Gene3D" id="1.10.1820.10">
    <property type="entry name" value="protein kinase ck2 holoenzyme, chain C, domain 1"/>
    <property type="match status" value="1"/>
</dbReference>
<keyword evidence="3" id="KW-0808">Transferase</keyword>
<organism evidence="3">
    <name type="scientific">Euplotoides octocarinatus</name>
    <name type="common">Freshwater ciliate</name>
    <name type="synonym">Euplotes octocarinatus</name>
    <dbReference type="NCBI Taxonomy" id="2716877"/>
    <lineage>
        <taxon>Eukaryota</taxon>
        <taxon>Sar</taxon>
        <taxon>Alveolata</taxon>
        <taxon>Ciliophora</taxon>
        <taxon>Intramacronucleata</taxon>
        <taxon>Spirotrichea</taxon>
        <taxon>Hypotrichia</taxon>
        <taxon>Euplotida</taxon>
        <taxon>Euplotidae</taxon>
        <taxon>Euplotes</taxon>
    </lineage>
</organism>
<dbReference type="SUPFAM" id="SSF57798">
    <property type="entry name" value="Casein kinase II beta subunit"/>
    <property type="match status" value="1"/>
</dbReference>